<dbReference type="CDD" id="cd03390">
    <property type="entry name" value="PAP2_containing_1_like"/>
    <property type="match status" value="1"/>
</dbReference>
<dbReference type="PANTHER" id="PTHR10165:SF84">
    <property type="entry name" value="PHOSPHATIDIC ACID PHOSPHATASE BETA"/>
    <property type="match status" value="1"/>
</dbReference>
<keyword evidence="5 7" id="KW-0472">Membrane</keyword>
<evidence type="ECO:0000256" key="5">
    <source>
        <dbReference type="ARBA" id="ARBA00023136"/>
    </source>
</evidence>
<comment type="subcellular location">
    <subcellularLocation>
        <location evidence="1">Membrane</location>
        <topology evidence="1">Multi-pass membrane protein</topology>
    </subcellularLocation>
</comment>
<feature type="transmembrane region" description="Helical" evidence="7">
    <location>
        <begin position="206"/>
        <end position="224"/>
    </location>
</feature>
<name>A0A8H5ETG7_9AGAR</name>
<reference evidence="9 10" key="1">
    <citation type="journal article" date="2020" name="ISME J.">
        <title>Uncovering the hidden diversity of litter-decomposition mechanisms in mushroom-forming fungi.</title>
        <authorList>
            <person name="Floudas D."/>
            <person name="Bentzer J."/>
            <person name="Ahren D."/>
            <person name="Johansson T."/>
            <person name="Persson P."/>
            <person name="Tunlid A."/>
        </authorList>
    </citation>
    <scope>NUCLEOTIDE SEQUENCE [LARGE SCALE GENOMIC DNA]</scope>
    <source>
        <strain evidence="9 10">CBS 101986</strain>
    </source>
</reference>
<comment type="similarity">
    <text evidence="2">Belongs to the PA-phosphatase related phosphoesterase family.</text>
</comment>
<sequence>MRIDTIQAYISGDKSHMSENSVDDTPLRSMRHETPVAVIRRWILLHSADLITMAVFAGVALGSNSAPPVHSRSFPIYFQNGNVAHPQFAYPFHENIIKIWVDVFIAFFTPLVFITLFQIRRRSLEDWLTTNLGVIKSLLTSSVFQVIIKVIIGGFRPHFLDICKPSIQPDSAPSGTGFAGLMYDDKVCTGTDHKRIGNAMESMPSGHSAAAWAGLFYLALYFNAQLKVMAAHNPAYWKMILFFAPILGACLISGAMTIDYSHHWYDVVAGALIGITTAIIAFRQTFASVTDFRYNHILLPRSTSLFHRQAYLRHGGSKGPFCPYQVSAADELASYNLPVTREGGWGYSEERSRGVSDGEAQYAGAPWDASSFIVNVNRVTLTGGTGTSFRGAHNRSRMPEVEDSHNYSQT</sequence>
<feature type="region of interest" description="Disordered" evidence="6">
    <location>
        <begin position="384"/>
        <end position="410"/>
    </location>
</feature>
<feature type="transmembrane region" description="Helical" evidence="7">
    <location>
        <begin position="264"/>
        <end position="282"/>
    </location>
</feature>
<dbReference type="SUPFAM" id="SSF48317">
    <property type="entry name" value="Acid phosphatase/Vanadium-dependent haloperoxidase"/>
    <property type="match status" value="1"/>
</dbReference>
<evidence type="ECO:0000259" key="8">
    <source>
        <dbReference type="SMART" id="SM00014"/>
    </source>
</evidence>
<dbReference type="PANTHER" id="PTHR10165">
    <property type="entry name" value="LIPID PHOSPHATE PHOSPHATASE"/>
    <property type="match status" value="1"/>
</dbReference>
<evidence type="ECO:0000256" key="3">
    <source>
        <dbReference type="ARBA" id="ARBA00022692"/>
    </source>
</evidence>
<dbReference type="InterPro" id="IPR036938">
    <property type="entry name" value="PAP2/HPO_sf"/>
</dbReference>
<dbReference type="GO" id="GO:0008195">
    <property type="term" value="F:phosphatidate phosphatase activity"/>
    <property type="evidence" value="ECO:0007669"/>
    <property type="project" value="TreeGrafter"/>
</dbReference>
<feature type="transmembrane region" description="Helical" evidence="7">
    <location>
        <begin position="236"/>
        <end position="258"/>
    </location>
</feature>
<feature type="transmembrane region" description="Helical" evidence="7">
    <location>
        <begin position="99"/>
        <end position="119"/>
    </location>
</feature>
<evidence type="ECO:0000256" key="7">
    <source>
        <dbReference type="SAM" id="Phobius"/>
    </source>
</evidence>
<dbReference type="SMART" id="SM00014">
    <property type="entry name" value="acidPPc"/>
    <property type="match status" value="1"/>
</dbReference>
<protein>
    <recommendedName>
        <fullName evidence="8">Phosphatidic acid phosphatase type 2/haloperoxidase domain-containing protein</fullName>
    </recommendedName>
</protein>
<evidence type="ECO:0000313" key="9">
    <source>
        <dbReference type="EMBL" id="KAF5311860.1"/>
    </source>
</evidence>
<evidence type="ECO:0000313" key="10">
    <source>
        <dbReference type="Proteomes" id="UP000567179"/>
    </source>
</evidence>
<evidence type="ECO:0000256" key="1">
    <source>
        <dbReference type="ARBA" id="ARBA00004141"/>
    </source>
</evidence>
<comment type="caution">
    <text evidence="9">The sequence shown here is derived from an EMBL/GenBank/DDBJ whole genome shotgun (WGS) entry which is preliminary data.</text>
</comment>
<feature type="domain" description="Phosphatidic acid phosphatase type 2/haloperoxidase" evidence="8">
    <location>
        <begin position="132"/>
        <end position="282"/>
    </location>
</feature>
<dbReference type="InterPro" id="IPR043216">
    <property type="entry name" value="PAP-like"/>
</dbReference>
<dbReference type="AlphaFoldDB" id="A0A8H5ETG7"/>
<dbReference type="OrthoDB" id="10030083at2759"/>
<evidence type="ECO:0000256" key="2">
    <source>
        <dbReference type="ARBA" id="ARBA00008816"/>
    </source>
</evidence>
<dbReference type="Proteomes" id="UP000567179">
    <property type="component" value="Unassembled WGS sequence"/>
</dbReference>
<accession>A0A8H5ETG7</accession>
<evidence type="ECO:0000256" key="4">
    <source>
        <dbReference type="ARBA" id="ARBA00022989"/>
    </source>
</evidence>
<dbReference type="EMBL" id="JAACJJ010000056">
    <property type="protein sequence ID" value="KAF5311860.1"/>
    <property type="molecule type" value="Genomic_DNA"/>
</dbReference>
<evidence type="ECO:0000256" key="6">
    <source>
        <dbReference type="SAM" id="MobiDB-lite"/>
    </source>
</evidence>
<feature type="transmembrane region" description="Helical" evidence="7">
    <location>
        <begin position="131"/>
        <end position="152"/>
    </location>
</feature>
<keyword evidence="3 7" id="KW-0812">Transmembrane</keyword>
<dbReference type="GO" id="GO:0016020">
    <property type="term" value="C:membrane"/>
    <property type="evidence" value="ECO:0007669"/>
    <property type="project" value="UniProtKB-SubCell"/>
</dbReference>
<keyword evidence="10" id="KW-1185">Reference proteome</keyword>
<feature type="compositionally biased region" description="Basic and acidic residues" evidence="6">
    <location>
        <begin position="397"/>
        <end position="410"/>
    </location>
</feature>
<keyword evidence="4 7" id="KW-1133">Transmembrane helix</keyword>
<feature type="transmembrane region" description="Helical" evidence="7">
    <location>
        <begin position="38"/>
        <end position="61"/>
    </location>
</feature>
<dbReference type="Gene3D" id="1.20.144.10">
    <property type="entry name" value="Phosphatidic acid phosphatase type 2/haloperoxidase"/>
    <property type="match status" value="1"/>
</dbReference>
<dbReference type="GO" id="GO:0006644">
    <property type="term" value="P:phospholipid metabolic process"/>
    <property type="evidence" value="ECO:0007669"/>
    <property type="project" value="InterPro"/>
</dbReference>
<dbReference type="Pfam" id="PF01569">
    <property type="entry name" value="PAP2"/>
    <property type="match status" value="1"/>
</dbReference>
<organism evidence="9 10">
    <name type="scientific">Psilocybe cf. subviscida</name>
    <dbReference type="NCBI Taxonomy" id="2480587"/>
    <lineage>
        <taxon>Eukaryota</taxon>
        <taxon>Fungi</taxon>
        <taxon>Dikarya</taxon>
        <taxon>Basidiomycota</taxon>
        <taxon>Agaricomycotina</taxon>
        <taxon>Agaricomycetes</taxon>
        <taxon>Agaricomycetidae</taxon>
        <taxon>Agaricales</taxon>
        <taxon>Agaricineae</taxon>
        <taxon>Strophariaceae</taxon>
        <taxon>Psilocybe</taxon>
    </lineage>
</organism>
<gene>
    <name evidence="9" type="ORF">D9619_003775</name>
</gene>
<dbReference type="GO" id="GO:0046839">
    <property type="term" value="P:phospholipid dephosphorylation"/>
    <property type="evidence" value="ECO:0007669"/>
    <property type="project" value="TreeGrafter"/>
</dbReference>
<dbReference type="InterPro" id="IPR000326">
    <property type="entry name" value="PAP2/HPO"/>
</dbReference>
<proteinExistence type="inferred from homology"/>